<dbReference type="GO" id="GO:0000287">
    <property type="term" value="F:magnesium ion binding"/>
    <property type="evidence" value="ECO:0007669"/>
    <property type="project" value="InterPro"/>
</dbReference>
<protein>
    <submittedName>
        <fullName evidence="3">Putative tRNA(His) guanylyltransferase</fullName>
    </submittedName>
</protein>
<feature type="domain" description="Thg1 C-terminal" evidence="2">
    <location>
        <begin position="163"/>
        <end position="232"/>
    </location>
</feature>
<comment type="caution">
    <text evidence="3">The sequence shown here is derived from an EMBL/GenBank/DDBJ whole genome shotgun (WGS) entry which is preliminary data.</text>
</comment>
<keyword evidence="3" id="KW-0548">Nucleotidyltransferase</keyword>
<dbReference type="Proteomes" id="UP000236333">
    <property type="component" value="Unassembled WGS sequence"/>
</dbReference>
<dbReference type="AlphaFoldDB" id="A0A2J7ZVD8"/>
<feature type="compositionally biased region" description="Gly residues" evidence="1">
    <location>
        <begin position="19"/>
        <end position="35"/>
    </location>
</feature>
<dbReference type="GO" id="GO:0006400">
    <property type="term" value="P:tRNA modification"/>
    <property type="evidence" value="ECO:0007669"/>
    <property type="project" value="InterPro"/>
</dbReference>
<dbReference type="InterPro" id="IPR038469">
    <property type="entry name" value="tRNAHis_GuaTrfase_Thg1_sf"/>
</dbReference>
<accession>A0A2J7ZVD8</accession>
<organism evidence="3 4">
    <name type="scientific">Tetrabaena socialis</name>
    <dbReference type="NCBI Taxonomy" id="47790"/>
    <lineage>
        <taxon>Eukaryota</taxon>
        <taxon>Viridiplantae</taxon>
        <taxon>Chlorophyta</taxon>
        <taxon>core chlorophytes</taxon>
        <taxon>Chlorophyceae</taxon>
        <taxon>CS clade</taxon>
        <taxon>Chlamydomonadales</taxon>
        <taxon>Tetrabaenaceae</taxon>
        <taxon>Tetrabaena</taxon>
    </lineage>
</organism>
<proteinExistence type="predicted"/>
<dbReference type="InterPro" id="IPR025845">
    <property type="entry name" value="Thg1_C_dom"/>
</dbReference>
<keyword evidence="4" id="KW-1185">Reference proteome</keyword>
<dbReference type="Gene3D" id="3.30.70.3000">
    <property type="match status" value="1"/>
</dbReference>
<evidence type="ECO:0000256" key="1">
    <source>
        <dbReference type="SAM" id="MobiDB-lite"/>
    </source>
</evidence>
<dbReference type="PANTHER" id="PTHR12729:SF6">
    <property type="entry name" value="TRNA(HIS) GUANYLYLTRANSFERASE-RELATED"/>
    <property type="match status" value="1"/>
</dbReference>
<reference evidence="3 4" key="1">
    <citation type="journal article" date="2017" name="Mol. Biol. Evol.">
        <title>The 4-celled Tetrabaena socialis nuclear genome reveals the essential components for genetic control of cell number at the origin of multicellularity in the volvocine lineage.</title>
        <authorList>
            <person name="Featherston J."/>
            <person name="Arakaki Y."/>
            <person name="Hanschen E.R."/>
            <person name="Ferris P.J."/>
            <person name="Michod R.E."/>
            <person name="Olson B.J.S.C."/>
            <person name="Nozaki H."/>
            <person name="Durand P.M."/>
        </authorList>
    </citation>
    <scope>NUCLEOTIDE SEQUENCE [LARGE SCALE GENOMIC DNA]</scope>
    <source>
        <strain evidence="3 4">NIES-571</strain>
    </source>
</reference>
<evidence type="ECO:0000313" key="4">
    <source>
        <dbReference type="Proteomes" id="UP000236333"/>
    </source>
</evidence>
<dbReference type="PANTHER" id="PTHR12729">
    <property type="entry name" value="TRNA(HIS) GUANYLYLTRANSFERASE-RELATED"/>
    <property type="match status" value="1"/>
</dbReference>
<keyword evidence="3" id="KW-0808">Transferase</keyword>
<dbReference type="EMBL" id="PGGS01000411">
    <property type="protein sequence ID" value="PNH04219.1"/>
    <property type="molecule type" value="Genomic_DNA"/>
</dbReference>
<feature type="compositionally biased region" description="Low complexity" evidence="1">
    <location>
        <begin position="1"/>
        <end position="18"/>
    </location>
</feature>
<evidence type="ECO:0000259" key="2">
    <source>
        <dbReference type="Pfam" id="PF14413"/>
    </source>
</evidence>
<feature type="region of interest" description="Disordered" evidence="1">
    <location>
        <begin position="1"/>
        <end position="45"/>
    </location>
</feature>
<dbReference type="Pfam" id="PF14413">
    <property type="entry name" value="Thg1C"/>
    <property type="match status" value="1"/>
</dbReference>
<dbReference type="InterPro" id="IPR007537">
    <property type="entry name" value="tRNAHis_GuaTrfase_Thg1"/>
</dbReference>
<gene>
    <name evidence="3" type="ORF">TSOC_009644</name>
</gene>
<sequence length="246" mass="26234">MTATRRVGGRGAWWRGPAAEGGGLVGEKGSGGEPEGPGRRPSGRVGAATTAASAIATGSGTAALPAAAATATDVTAARRTLVKKALQVLVQHLGQVVHDCQLPAAAQLPQQPVDRGGRQRRPRPRLAARRLHRRVRADGAHQLLHLLRGEAGGVLGGQHDYAGGEAMGSQSGFKNELLFREFGINYAHLPEQFKKGSVVLRTRALVEVKRREDGQPVLRERSVPTVLHVDLIRDEFWAEHPELLAP</sequence>
<dbReference type="OrthoDB" id="62560at2759"/>
<dbReference type="GO" id="GO:0008193">
    <property type="term" value="F:tRNA guanylyltransferase activity"/>
    <property type="evidence" value="ECO:0007669"/>
    <property type="project" value="InterPro"/>
</dbReference>
<evidence type="ECO:0000313" key="3">
    <source>
        <dbReference type="EMBL" id="PNH04219.1"/>
    </source>
</evidence>
<name>A0A2J7ZVD8_9CHLO</name>